<evidence type="ECO:0000313" key="2">
    <source>
        <dbReference type="Proteomes" id="UP000298663"/>
    </source>
</evidence>
<dbReference type="Proteomes" id="UP000298663">
    <property type="component" value="Unassembled WGS sequence"/>
</dbReference>
<reference evidence="1 2" key="2">
    <citation type="journal article" date="2019" name="G3 (Bethesda)">
        <title>Hybrid Assembly of the Genome of the Entomopathogenic Nematode Steinernema carpocapsae Identifies the X-Chromosome.</title>
        <authorList>
            <person name="Serra L."/>
            <person name="Macchietto M."/>
            <person name="Macias-Munoz A."/>
            <person name="McGill C.J."/>
            <person name="Rodriguez I.M."/>
            <person name="Rodriguez B."/>
            <person name="Murad R."/>
            <person name="Mortazavi A."/>
        </authorList>
    </citation>
    <scope>NUCLEOTIDE SEQUENCE [LARGE SCALE GENOMIC DNA]</scope>
    <source>
        <strain evidence="1 2">ALL</strain>
    </source>
</reference>
<reference evidence="1 2" key="1">
    <citation type="journal article" date="2015" name="Genome Biol.">
        <title>Comparative genomics of Steinernema reveals deeply conserved gene regulatory networks.</title>
        <authorList>
            <person name="Dillman A.R."/>
            <person name="Macchietto M."/>
            <person name="Porter C.F."/>
            <person name="Rogers A."/>
            <person name="Williams B."/>
            <person name="Antoshechkin I."/>
            <person name="Lee M.M."/>
            <person name="Goodwin Z."/>
            <person name="Lu X."/>
            <person name="Lewis E.E."/>
            <person name="Goodrich-Blair H."/>
            <person name="Stock S.P."/>
            <person name="Adams B.J."/>
            <person name="Sternberg P.W."/>
            <person name="Mortazavi A."/>
        </authorList>
    </citation>
    <scope>NUCLEOTIDE SEQUENCE [LARGE SCALE GENOMIC DNA]</scope>
    <source>
        <strain evidence="1 2">ALL</strain>
    </source>
</reference>
<name>A0A4U5N581_STECR</name>
<keyword evidence="2" id="KW-1185">Reference proteome</keyword>
<comment type="caution">
    <text evidence="1">The sequence shown here is derived from an EMBL/GenBank/DDBJ whole genome shotgun (WGS) entry which is preliminary data.</text>
</comment>
<dbReference type="EMBL" id="AZBU02000005">
    <property type="protein sequence ID" value="TKR77717.1"/>
    <property type="molecule type" value="Genomic_DNA"/>
</dbReference>
<organism evidence="1 2">
    <name type="scientific">Steinernema carpocapsae</name>
    <name type="common">Entomopathogenic nematode</name>
    <dbReference type="NCBI Taxonomy" id="34508"/>
    <lineage>
        <taxon>Eukaryota</taxon>
        <taxon>Metazoa</taxon>
        <taxon>Ecdysozoa</taxon>
        <taxon>Nematoda</taxon>
        <taxon>Chromadorea</taxon>
        <taxon>Rhabditida</taxon>
        <taxon>Tylenchina</taxon>
        <taxon>Panagrolaimomorpha</taxon>
        <taxon>Strongyloidoidea</taxon>
        <taxon>Steinernematidae</taxon>
        <taxon>Steinernema</taxon>
    </lineage>
</organism>
<evidence type="ECO:0000313" key="1">
    <source>
        <dbReference type="EMBL" id="TKR77717.1"/>
    </source>
</evidence>
<protein>
    <submittedName>
        <fullName evidence="1">Uncharacterized protein</fullName>
    </submittedName>
</protein>
<gene>
    <name evidence="1" type="ORF">L596_018638</name>
</gene>
<proteinExistence type="predicted"/>
<dbReference type="AlphaFoldDB" id="A0A4U5N581"/>
<sequence>MQHEGMAVNFQWLISPFAQFMDSLLEENIFNRRSKRLNEYFSTAVISVWNSLPSALVQAKNASVFKRSCWDGKLRYAPLLLCYE</sequence>
<accession>A0A4U5N581</accession>